<dbReference type="GeneID" id="6016927"/>
<evidence type="ECO:0000313" key="2">
    <source>
        <dbReference type="Proteomes" id="UP000001861"/>
    </source>
</evidence>
<keyword evidence="2" id="KW-1185">Reference proteome</keyword>
<dbReference type="EMBL" id="AACS02000011">
    <property type="protein sequence ID" value="EAU81500.2"/>
    <property type="molecule type" value="Genomic_DNA"/>
</dbReference>
<reference evidence="1 2" key="1">
    <citation type="journal article" date="2010" name="Proc. Natl. Acad. Sci. U.S.A.">
        <title>Insights into evolution of multicellular fungi from the assembled chromosomes of the mushroom Coprinopsis cinerea (Coprinus cinereus).</title>
        <authorList>
            <person name="Stajich J.E."/>
            <person name="Wilke S.K."/>
            <person name="Ahren D."/>
            <person name="Au C.H."/>
            <person name="Birren B.W."/>
            <person name="Borodovsky M."/>
            <person name="Burns C."/>
            <person name="Canback B."/>
            <person name="Casselton L.A."/>
            <person name="Cheng C.K."/>
            <person name="Deng J."/>
            <person name="Dietrich F.S."/>
            <person name="Fargo D.C."/>
            <person name="Farman M.L."/>
            <person name="Gathman A.C."/>
            <person name="Goldberg J."/>
            <person name="Guigo R."/>
            <person name="Hoegger P.J."/>
            <person name="Hooker J.B."/>
            <person name="Huggins A."/>
            <person name="James T.Y."/>
            <person name="Kamada T."/>
            <person name="Kilaru S."/>
            <person name="Kodira C."/>
            <person name="Kues U."/>
            <person name="Kupfer D."/>
            <person name="Kwan H.S."/>
            <person name="Lomsadze A."/>
            <person name="Li W."/>
            <person name="Lilly W.W."/>
            <person name="Ma L.J."/>
            <person name="Mackey A.J."/>
            <person name="Manning G."/>
            <person name="Martin F."/>
            <person name="Muraguchi H."/>
            <person name="Natvig D.O."/>
            <person name="Palmerini H."/>
            <person name="Ramesh M.A."/>
            <person name="Rehmeyer C.J."/>
            <person name="Roe B.A."/>
            <person name="Shenoy N."/>
            <person name="Stanke M."/>
            <person name="Ter-Hovhannisyan V."/>
            <person name="Tunlid A."/>
            <person name="Velagapudi R."/>
            <person name="Vision T.J."/>
            <person name="Zeng Q."/>
            <person name="Zolan M.E."/>
            <person name="Pukkila P.J."/>
        </authorList>
    </citation>
    <scope>NUCLEOTIDE SEQUENCE [LARGE SCALE GENOMIC DNA]</scope>
    <source>
        <strain evidence="2">Okayama-7 / 130 / ATCC MYA-4618 / FGSC 9003</strain>
    </source>
</reference>
<organism evidence="1 2">
    <name type="scientific">Coprinopsis cinerea (strain Okayama-7 / 130 / ATCC MYA-4618 / FGSC 9003)</name>
    <name type="common">Inky cap fungus</name>
    <name type="synonym">Hormographiella aspergillata</name>
    <dbReference type="NCBI Taxonomy" id="240176"/>
    <lineage>
        <taxon>Eukaryota</taxon>
        <taxon>Fungi</taxon>
        <taxon>Dikarya</taxon>
        <taxon>Basidiomycota</taxon>
        <taxon>Agaricomycotina</taxon>
        <taxon>Agaricomycetes</taxon>
        <taxon>Agaricomycetidae</taxon>
        <taxon>Agaricales</taxon>
        <taxon>Agaricineae</taxon>
        <taxon>Psathyrellaceae</taxon>
        <taxon>Coprinopsis</taxon>
    </lineage>
</organism>
<dbReference type="Proteomes" id="UP000001861">
    <property type="component" value="Unassembled WGS sequence"/>
</dbReference>
<dbReference type="InParanoid" id="A8PBZ3"/>
<gene>
    <name evidence="1" type="ORF">CC1G_10958</name>
</gene>
<dbReference type="RefSeq" id="XP_001840295.2">
    <property type="nucleotide sequence ID" value="XM_001840243.2"/>
</dbReference>
<dbReference type="KEGG" id="cci:CC1G_10958"/>
<evidence type="ECO:0000313" key="1">
    <source>
        <dbReference type="EMBL" id="EAU81500.2"/>
    </source>
</evidence>
<sequence>MSSLLNARDFVAPPFFQEWSAFVEAETRPDYWEWFVADNTYSTHISHIPCDLCVEKHVTCKLYPFLKVVLEFWSSGVLDRSSGSGIKFKRPVAIADREDRAESDRSSEGKVLDNRLRNIYYRETVFIVELASYQEVQKRVKEGVKAASKECR</sequence>
<dbReference type="VEuPathDB" id="FungiDB:CC1G_10958"/>
<comment type="caution">
    <text evidence="1">The sequence shown here is derived from an EMBL/GenBank/DDBJ whole genome shotgun (WGS) entry which is preliminary data.</text>
</comment>
<proteinExistence type="predicted"/>
<dbReference type="HOGENOM" id="CLU_1722274_0_0_1"/>
<accession>A8PBZ3</accession>
<protein>
    <submittedName>
        <fullName evidence="1">Uncharacterized protein</fullName>
    </submittedName>
</protein>
<dbReference type="AlphaFoldDB" id="A8PBZ3"/>
<name>A8PBZ3_COPC7</name>